<evidence type="ECO:0000259" key="12">
    <source>
        <dbReference type="Pfam" id="PF16757"/>
    </source>
</evidence>
<comment type="similarity">
    <text evidence="2">Belongs to the glycosyl hydrolase 29 family.</text>
</comment>
<keyword evidence="5" id="KW-0378">Hydrolase</keyword>
<dbReference type="InterPro" id="IPR017853">
    <property type="entry name" value="GH"/>
</dbReference>
<keyword evidence="13" id="KW-1185">Reference proteome</keyword>
<dbReference type="GO" id="GO:0016139">
    <property type="term" value="P:glycoside catabolic process"/>
    <property type="evidence" value="ECO:0007669"/>
    <property type="project" value="TreeGrafter"/>
</dbReference>
<evidence type="ECO:0000256" key="6">
    <source>
        <dbReference type="ARBA" id="ARBA00023180"/>
    </source>
</evidence>
<gene>
    <name evidence="14" type="primary">LOC105264325</name>
</gene>
<dbReference type="PANTHER" id="PTHR10030">
    <property type="entry name" value="ALPHA-L-FUCOSIDASE"/>
    <property type="match status" value="1"/>
</dbReference>
<evidence type="ECO:0000256" key="7">
    <source>
        <dbReference type="ARBA" id="ARBA00023295"/>
    </source>
</evidence>
<dbReference type="InterPro" id="IPR057739">
    <property type="entry name" value="Glyco_hydro_29_N"/>
</dbReference>
<dbReference type="Gene3D" id="3.20.20.80">
    <property type="entry name" value="Glycosidases"/>
    <property type="match status" value="1"/>
</dbReference>
<protein>
    <recommendedName>
        <fullName evidence="8">Putative alpha-L-fucosidase</fullName>
        <ecNumber evidence="3">3.2.1.51</ecNumber>
    </recommendedName>
    <alternativeName>
        <fullName evidence="9">Alpha-L-fucoside fucohydrolase</fullName>
    </alternativeName>
</protein>
<proteinExistence type="inferred from homology"/>
<dbReference type="Pfam" id="PF01120">
    <property type="entry name" value="Alpha_L_fucos"/>
    <property type="match status" value="1"/>
</dbReference>
<dbReference type="InterPro" id="IPR031919">
    <property type="entry name" value="Fucosidase_C"/>
</dbReference>
<dbReference type="KEGG" id="fas:105264325"/>
<evidence type="ECO:0000313" key="13">
    <source>
        <dbReference type="Proteomes" id="UP000694866"/>
    </source>
</evidence>
<dbReference type="RefSeq" id="XP_011299434.1">
    <property type="nucleotide sequence ID" value="XM_011301132.1"/>
</dbReference>
<dbReference type="EC" id="3.2.1.51" evidence="3"/>
<name>A0A9R1SXZ7_9HYME</name>
<keyword evidence="7" id="KW-0326">Glycosidase</keyword>
<evidence type="ECO:0000256" key="9">
    <source>
        <dbReference type="ARBA" id="ARBA00081661"/>
    </source>
</evidence>
<evidence type="ECO:0000256" key="4">
    <source>
        <dbReference type="ARBA" id="ARBA00022729"/>
    </source>
</evidence>
<dbReference type="InterPro" id="IPR016286">
    <property type="entry name" value="FUC_metazoa-typ"/>
</dbReference>
<dbReference type="SMART" id="SM00812">
    <property type="entry name" value="Alpha_L_fucos"/>
    <property type="match status" value="1"/>
</dbReference>
<dbReference type="InterPro" id="IPR013780">
    <property type="entry name" value="Glyco_hydro_b"/>
</dbReference>
<evidence type="ECO:0000313" key="14">
    <source>
        <dbReference type="RefSeq" id="XP_011299434.1"/>
    </source>
</evidence>
<feature type="domain" description="Glycoside hydrolase family 29 N-terminal" evidence="11">
    <location>
        <begin position="41"/>
        <end position="374"/>
    </location>
</feature>
<dbReference type="PRINTS" id="PR00741">
    <property type="entry name" value="GLHYDRLASE29"/>
</dbReference>
<evidence type="ECO:0000256" key="10">
    <source>
        <dbReference type="SAM" id="SignalP"/>
    </source>
</evidence>
<organism evidence="13 14">
    <name type="scientific">Fopius arisanus</name>
    <dbReference type="NCBI Taxonomy" id="64838"/>
    <lineage>
        <taxon>Eukaryota</taxon>
        <taxon>Metazoa</taxon>
        <taxon>Ecdysozoa</taxon>
        <taxon>Arthropoda</taxon>
        <taxon>Hexapoda</taxon>
        <taxon>Insecta</taxon>
        <taxon>Pterygota</taxon>
        <taxon>Neoptera</taxon>
        <taxon>Endopterygota</taxon>
        <taxon>Hymenoptera</taxon>
        <taxon>Apocrita</taxon>
        <taxon>Ichneumonoidea</taxon>
        <taxon>Braconidae</taxon>
        <taxon>Opiinae</taxon>
        <taxon>Fopius</taxon>
    </lineage>
</organism>
<evidence type="ECO:0000259" key="11">
    <source>
        <dbReference type="Pfam" id="PF01120"/>
    </source>
</evidence>
<evidence type="ECO:0000256" key="8">
    <source>
        <dbReference type="ARBA" id="ARBA00074133"/>
    </source>
</evidence>
<keyword evidence="4 10" id="KW-0732">Signal</keyword>
<dbReference type="InterPro" id="IPR000933">
    <property type="entry name" value="Glyco_hydro_29"/>
</dbReference>
<dbReference type="Gene3D" id="2.60.40.1180">
    <property type="entry name" value="Golgi alpha-mannosidase II"/>
    <property type="match status" value="1"/>
</dbReference>
<dbReference type="Pfam" id="PF16757">
    <property type="entry name" value="Fucosidase_C"/>
    <property type="match status" value="1"/>
</dbReference>
<dbReference type="GO" id="GO:0006004">
    <property type="term" value="P:fucose metabolic process"/>
    <property type="evidence" value="ECO:0007669"/>
    <property type="project" value="InterPro"/>
</dbReference>
<comment type="function">
    <text evidence="1">Alpha-L-fucosidase is responsible for hydrolyzing the alpha-1,6-linked fucose joined to the reducing-end N-acetylglucosamine of the carbohydrate moieties of glycoproteins.</text>
</comment>
<feature type="domain" description="Alpha-L-fucosidase C-terminal" evidence="12">
    <location>
        <begin position="385"/>
        <end position="468"/>
    </location>
</feature>
<dbReference type="OrthoDB" id="6039950at2759"/>
<keyword evidence="6" id="KW-0325">Glycoprotein</keyword>
<feature type="signal peptide" evidence="10">
    <location>
        <begin position="1"/>
        <end position="17"/>
    </location>
</feature>
<dbReference type="SUPFAM" id="SSF51445">
    <property type="entry name" value="(Trans)glycosidases"/>
    <property type="match status" value="1"/>
</dbReference>
<sequence length="476" mass="55116">MILRISIALCLIVVVQSKWDKDIYIITNYPEKPEVISSGSTGSFIPTWDSLDARKNPDWFDDAKFGIFIHWGVFSVPSFGSEWFWTNWKGGSSILQSFMKKNYKPDFSYQDFASDFTAEFYNATEWVDLFDAAGAKYIVLTSKHHEGYTLWPSKYSFSWNSMDVGPHRDLVGELADAVRTKKDMHFGLYHSLYEWFNPLYLIDKSNNFSTDIFVQNKVLPEIYEIVEKYKPEVLWSDGDWEAPEVYWKSKEFLVWLFNESPVRDTVLVNDRWGIGTGCKHGSFYNCFDRFNPGKLLKHKWENAMTIDRKSWGFRRNAPLEDYYTTEALIKELVSTVSCGGNILMNVGPSKDGVISPIFQDRLRAIGRWLKTNGEAIYKTRPWTTQNDTITGDTWYTMSADRLNLYAIILTWPQDNVLKLGALLPKKKYLFSMLGLSESLKWTPKEDRIDVSLPTNAYRGEPGWVLKIKGLASRDIH</sequence>
<dbReference type="FunFam" id="3.20.20.80:FF:000027">
    <property type="entry name" value="Alpha-L-fucosidase"/>
    <property type="match status" value="1"/>
</dbReference>
<evidence type="ECO:0000256" key="2">
    <source>
        <dbReference type="ARBA" id="ARBA00007951"/>
    </source>
</evidence>
<evidence type="ECO:0000256" key="1">
    <source>
        <dbReference type="ARBA" id="ARBA00004071"/>
    </source>
</evidence>
<dbReference type="GeneID" id="105264325"/>
<reference evidence="14" key="1">
    <citation type="submission" date="2025-08" db="UniProtKB">
        <authorList>
            <consortium name="RefSeq"/>
        </authorList>
    </citation>
    <scope>IDENTIFICATION</scope>
    <source>
        <strain evidence="14">USDA-PBARC FA_bdor</strain>
        <tissue evidence="14">Whole organism</tissue>
    </source>
</reference>
<evidence type="ECO:0000256" key="3">
    <source>
        <dbReference type="ARBA" id="ARBA00012662"/>
    </source>
</evidence>
<dbReference type="AlphaFoldDB" id="A0A9R1SXZ7"/>
<accession>A0A9R1SXZ7</accession>
<feature type="chain" id="PRO_5040253436" description="Putative alpha-L-fucosidase" evidence="10">
    <location>
        <begin position="18"/>
        <end position="476"/>
    </location>
</feature>
<dbReference type="Proteomes" id="UP000694866">
    <property type="component" value="Unplaced"/>
</dbReference>
<evidence type="ECO:0000256" key="5">
    <source>
        <dbReference type="ARBA" id="ARBA00022801"/>
    </source>
</evidence>
<dbReference type="GO" id="GO:0004560">
    <property type="term" value="F:alpha-L-fucosidase activity"/>
    <property type="evidence" value="ECO:0007669"/>
    <property type="project" value="UniProtKB-EC"/>
</dbReference>
<dbReference type="GO" id="GO:0005764">
    <property type="term" value="C:lysosome"/>
    <property type="evidence" value="ECO:0007669"/>
    <property type="project" value="TreeGrafter"/>
</dbReference>
<dbReference type="PANTHER" id="PTHR10030:SF37">
    <property type="entry name" value="ALPHA-L-FUCOSIDASE-RELATED"/>
    <property type="match status" value="1"/>
</dbReference>